<accession>A0A937FAW4</accession>
<name>A0A937FAW4_9BACT</name>
<dbReference type="AlphaFoldDB" id="A0A937FAW4"/>
<feature type="region of interest" description="Disordered" evidence="1">
    <location>
        <begin position="78"/>
        <end position="102"/>
    </location>
</feature>
<comment type="caution">
    <text evidence="3">The sequence shown here is derived from an EMBL/GenBank/DDBJ whole genome shotgun (WGS) entry which is preliminary data.</text>
</comment>
<evidence type="ECO:0000313" key="3">
    <source>
        <dbReference type="EMBL" id="MBL3658222.1"/>
    </source>
</evidence>
<gene>
    <name evidence="3" type="ORF">JL102_18865</name>
</gene>
<feature type="chain" id="PRO_5038131828" evidence="2">
    <location>
        <begin position="22"/>
        <end position="102"/>
    </location>
</feature>
<evidence type="ECO:0000256" key="2">
    <source>
        <dbReference type="SAM" id="SignalP"/>
    </source>
</evidence>
<dbReference type="RefSeq" id="WP_202246015.1">
    <property type="nucleotide sequence ID" value="NZ_JAESIY010000011.1"/>
</dbReference>
<reference evidence="3" key="1">
    <citation type="submission" date="2021-01" db="EMBL/GenBank/DDBJ databases">
        <title>Fulvivirga kasyanovii gen. nov., sp nov., a novel member of the phylum Bacteroidetes isolated from seawater in a mussel farm.</title>
        <authorList>
            <person name="Zhao L.-H."/>
            <person name="Wang Z.-J."/>
        </authorList>
    </citation>
    <scope>NUCLEOTIDE SEQUENCE</scope>
    <source>
        <strain evidence="3">2943</strain>
    </source>
</reference>
<dbReference type="Proteomes" id="UP000659388">
    <property type="component" value="Unassembled WGS sequence"/>
</dbReference>
<evidence type="ECO:0000256" key="1">
    <source>
        <dbReference type="SAM" id="MobiDB-lite"/>
    </source>
</evidence>
<evidence type="ECO:0000313" key="4">
    <source>
        <dbReference type="Proteomes" id="UP000659388"/>
    </source>
</evidence>
<protein>
    <submittedName>
        <fullName evidence="3">Uncharacterized protein</fullName>
    </submittedName>
</protein>
<sequence length="102" mass="11686">MKYLMIMTMMLAFGYANTSAAQEKERKDLQGPAAKNYKVWKDKSPKATLVTTLGDELQGPIAKNQKIWKAETKEETIEVTKSSRNKNMGPKAKNYKLWRDND</sequence>
<proteinExistence type="predicted"/>
<keyword evidence="2" id="KW-0732">Signal</keyword>
<dbReference type="EMBL" id="JAESIY010000011">
    <property type="protein sequence ID" value="MBL3658222.1"/>
    <property type="molecule type" value="Genomic_DNA"/>
</dbReference>
<organism evidence="3 4">
    <name type="scientific">Fulvivirga sediminis</name>
    <dbReference type="NCBI Taxonomy" id="2803949"/>
    <lineage>
        <taxon>Bacteria</taxon>
        <taxon>Pseudomonadati</taxon>
        <taxon>Bacteroidota</taxon>
        <taxon>Cytophagia</taxon>
        <taxon>Cytophagales</taxon>
        <taxon>Fulvivirgaceae</taxon>
        <taxon>Fulvivirga</taxon>
    </lineage>
</organism>
<keyword evidence="4" id="KW-1185">Reference proteome</keyword>
<feature type="signal peptide" evidence="2">
    <location>
        <begin position="1"/>
        <end position="21"/>
    </location>
</feature>